<dbReference type="Gene3D" id="1.10.10.60">
    <property type="entry name" value="Homeodomain-like"/>
    <property type="match status" value="2"/>
</dbReference>
<evidence type="ECO:0000259" key="7">
    <source>
        <dbReference type="PROSITE" id="PS50110"/>
    </source>
</evidence>
<dbReference type="GO" id="GO:0000160">
    <property type="term" value="P:phosphorelay signal transduction system"/>
    <property type="evidence" value="ECO:0007669"/>
    <property type="project" value="UniProtKB-KW"/>
</dbReference>
<feature type="region of interest" description="Disordered" evidence="6">
    <location>
        <begin position="151"/>
        <end position="171"/>
    </location>
</feature>
<keyword evidence="2" id="KW-0805">Transcription regulation</keyword>
<name>A0ABD3GU66_9MARC</name>
<gene>
    <name evidence="8" type="ORF">R1sor_000822</name>
</gene>
<keyword evidence="9" id="KW-1185">Reference proteome</keyword>
<comment type="caution">
    <text evidence="5">Lacks conserved residue(s) required for the propagation of feature annotation.</text>
</comment>
<sequence length="398" mass="45106">MADSSLNSAAGRRVMLIDSDDSYLRVLYGMLTQCGCCVTGCRKVGKALSVLRERNGDYDLILSSAHLPDVEDFKLVYTIRFKLKIPVILMSYDEEPNFSVSGMIARGSCGYLRKPVDIDTLRNIWSCDYLQSWRFKKRALGVTPKKVDIQRSADPVHEGETSNGTAGENRELEILEQGRNLESKDSTEWTEEVQRLFQEAVGKLGLERATAKSIRRAMGVEGLTHRQVTKQWRLYRKQNKSLASGDNLDERVSSCPDPKDHHDPERPSRTHGETSKGSKGEGGLKRNSGGLECQEVKTKKRVRVPWTPELYESFDKAVKELGGIGNAKARAIFGKMILHHEDLSIHSINYHYALYRKQHALKEDCEKEELTGFQLELNTVLVVWFVLLRPLDLTSTRF</sequence>
<dbReference type="InterPro" id="IPR009057">
    <property type="entry name" value="Homeodomain-like_sf"/>
</dbReference>
<dbReference type="InterPro" id="IPR006447">
    <property type="entry name" value="Myb_dom_plants"/>
</dbReference>
<organism evidence="8 9">
    <name type="scientific">Riccia sorocarpa</name>
    <dbReference type="NCBI Taxonomy" id="122646"/>
    <lineage>
        <taxon>Eukaryota</taxon>
        <taxon>Viridiplantae</taxon>
        <taxon>Streptophyta</taxon>
        <taxon>Embryophyta</taxon>
        <taxon>Marchantiophyta</taxon>
        <taxon>Marchantiopsida</taxon>
        <taxon>Marchantiidae</taxon>
        <taxon>Marchantiales</taxon>
        <taxon>Ricciaceae</taxon>
        <taxon>Riccia</taxon>
    </lineage>
</organism>
<feature type="compositionally biased region" description="Basic and acidic residues" evidence="6">
    <location>
        <begin position="151"/>
        <end position="160"/>
    </location>
</feature>
<dbReference type="EMBL" id="JBJQOH010000006">
    <property type="protein sequence ID" value="KAL3682800.1"/>
    <property type="molecule type" value="Genomic_DNA"/>
</dbReference>
<keyword evidence="4" id="KW-0539">Nucleus</keyword>
<dbReference type="AlphaFoldDB" id="A0ABD3GU66"/>
<accession>A0ABD3GU66</accession>
<dbReference type="NCBIfam" id="TIGR01557">
    <property type="entry name" value="myb_SHAQKYF"/>
    <property type="match status" value="1"/>
</dbReference>
<dbReference type="SUPFAM" id="SSF46689">
    <property type="entry name" value="Homeodomain-like"/>
    <property type="match status" value="1"/>
</dbReference>
<proteinExistence type="predicted"/>
<evidence type="ECO:0000256" key="2">
    <source>
        <dbReference type="ARBA" id="ARBA00023015"/>
    </source>
</evidence>
<dbReference type="Gene3D" id="3.40.50.2300">
    <property type="match status" value="1"/>
</dbReference>
<evidence type="ECO:0000256" key="1">
    <source>
        <dbReference type="ARBA" id="ARBA00023012"/>
    </source>
</evidence>
<keyword evidence="3" id="KW-0804">Transcription</keyword>
<comment type="caution">
    <text evidence="8">The sequence shown here is derived from an EMBL/GenBank/DDBJ whole genome shotgun (WGS) entry which is preliminary data.</text>
</comment>
<dbReference type="Pfam" id="PF00072">
    <property type="entry name" value="Response_reg"/>
    <property type="match status" value="1"/>
</dbReference>
<evidence type="ECO:0000313" key="9">
    <source>
        <dbReference type="Proteomes" id="UP001633002"/>
    </source>
</evidence>
<evidence type="ECO:0000256" key="4">
    <source>
        <dbReference type="ARBA" id="ARBA00023242"/>
    </source>
</evidence>
<keyword evidence="1" id="KW-0902">Two-component regulatory system</keyword>
<dbReference type="InterPro" id="IPR045279">
    <property type="entry name" value="ARR-like"/>
</dbReference>
<dbReference type="InterPro" id="IPR011006">
    <property type="entry name" value="CheY-like_superfamily"/>
</dbReference>
<dbReference type="SUPFAM" id="SSF52172">
    <property type="entry name" value="CheY-like"/>
    <property type="match status" value="1"/>
</dbReference>
<evidence type="ECO:0000256" key="3">
    <source>
        <dbReference type="ARBA" id="ARBA00023163"/>
    </source>
</evidence>
<feature type="region of interest" description="Disordered" evidence="6">
    <location>
        <begin position="239"/>
        <end position="292"/>
    </location>
</feature>
<dbReference type="PANTHER" id="PTHR43874">
    <property type="entry name" value="TWO-COMPONENT RESPONSE REGULATOR"/>
    <property type="match status" value="1"/>
</dbReference>
<dbReference type="SMART" id="SM00448">
    <property type="entry name" value="REC"/>
    <property type="match status" value="1"/>
</dbReference>
<reference evidence="8 9" key="1">
    <citation type="submission" date="2024-09" db="EMBL/GenBank/DDBJ databases">
        <title>Chromosome-scale assembly of Riccia sorocarpa.</title>
        <authorList>
            <person name="Paukszto L."/>
        </authorList>
    </citation>
    <scope>NUCLEOTIDE SEQUENCE [LARGE SCALE GENOMIC DNA]</scope>
    <source>
        <strain evidence="8">LP-2024</strain>
        <tissue evidence="8">Aerial parts of the thallus</tissue>
    </source>
</reference>
<evidence type="ECO:0000256" key="5">
    <source>
        <dbReference type="PROSITE-ProRule" id="PRU00169"/>
    </source>
</evidence>
<feature type="domain" description="Response regulatory" evidence="7">
    <location>
        <begin position="13"/>
        <end position="129"/>
    </location>
</feature>
<evidence type="ECO:0000256" key="6">
    <source>
        <dbReference type="SAM" id="MobiDB-lite"/>
    </source>
</evidence>
<dbReference type="Proteomes" id="UP001633002">
    <property type="component" value="Unassembled WGS sequence"/>
</dbReference>
<dbReference type="PROSITE" id="PS50110">
    <property type="entry name" value="RESPONSE_REGULATORY"/>
    <property type="match status" value="1"/>
</dbReference>
<dbReference type="InterPro" id="IPR001789">
    <property type="entry name" value="Sig_transdc_resp-reg_receiver"/>
</dbReference>
<feature type="compositionally biased region" description="Basic and acidic residues" evidence="6">
    <location>
        <begin position="248"/>
        <end position="284"/>
    </location>
</feature>
<evidence type="ECO:0000313" key="8">
    <source>
        <dbReference type="EMBL" id="KAL3682800.1"/>
    </source>
</evidence>
<protein>
    <recommendedName>
        <fullName evidence="7">Response regulatory domain-containing protein</fullName>
    </recommendedName>
</protein>
<dbReference type="PANTHER" id="PTHR43874:SF65">
    <property type="entry name" value="TWO-COMPONENT RESPONSE REGULATOR ORR30"/>
    <property type="match status" value="1"/>
</dbReference>